<reference evidence="2" key="1">
    <citation type="submission" date="2022-11" db="EMBL/GenBank/DDBJ databases">
        <authorList>
            <person name="Petersen C."/>
        </authorList>
    </citation>
    <scope>NUCLEOTIDE SEQUENCE</scope>
    <source>
        <strain evidence="2">IBT 26290</strain>
    </source>
</reference>
<proteinExistence type="predicted"/>
<dbReference type="OrthoDB" id="1896086at2759"/>
<keyword evidence="3" id="KW-1185">Reference proteome</keyword>
<dbReference type="GeneID" id="81425058"/>
<sequence>MRLLFYLLPALLPALAAPTGSTDDGDDCDLSDETEKLNINEVNDGPTDDGSAGIGVEFESPWFYFKSDGCSADDTNAAKKELVAGRKGDNWMLTADTGAGTSKLQAEYIVDGRKVKVGKGTAQTAGKEIAEDLRKWSPWTGRKGGKKVYLTVANNKCNPWYIDSPGPDDDADNVPWEPQVTAPMPLEAVYYLMKLQQAALDKNTASTNVLTGSPVRFADDFVLVTKQYFTSKPNGIDPNTITDDVLAFCSLVLTYAKNAKYKMSGDQSPKFFTSFMPRNDFTTLYNVVQDKLKGDLWDLVNTLACYKRKVTKENKIVTKSGLVLDKEFCSGTLAKPVPGSKLSGLQYENANANVEAGKTMSIKSWVENMKTNDLLRQFDQYIDGSLGGLGTRMETMYNSDRKAPLFEFRDIPDKKTSEIEQYMADVDKEIQTLHDKYKSAPAS</sequence>
<evidence type="ECO:0000313" key="3">
    <source>
        <dbReference type="Proteomes" id="UP001149163"/>
    </source>
</evidence>
<gene>
    <name evidence="2" type="ORF">N7482_003757</name>
</gene>
<evidence type="ECO:0000256" key="1">
    <source>
        <dbReference type="SAM" id="SignalP"/>
    </source>
</evidence>
<protein>
    <recommendedName>
        <fullName evidence="4">Secreted protein</fullName>
    </recommendedName>
</protein>
<keyword evidence="1" id="KW-0732">Signal</keyword>
<dbReference type="Proteomes" id="UP001149163">
    <property type="component" value="Unassembled WGS sequence"/>
</dbReference>
<name>A0A9W9I7F1_9EURO</name>
<evidence type="ECO:0008006" key="4">
    <source>
        <dbReference type="Google" id="ProtNLM"/>
    </source>
</evidence>
<feature type="chain" id="PRO_5040837858" description="Secreted protein" evidence="1">
    <location>
        <begin position="17"/>
        <end position="443"/>
    </location>
</feature>
<reference evidence="2" key="2">
    <citation type="journal article" date="2023" name="IMA Fungus">
        <title>Comparative genomic study of the Penicillium genus elucidates a diverse pangenome and 15 lateral gene transfer events.</title>
        <authorList>
            <person name="Petersen C."/>
            <person name="Sorensen T."/>
            <person name="Nielsen M.R."/>
            <person name="Sondergaard T.E."/>
            <person name="Sorensen J.L."/>
            <person name="Fitzpatrick D.A."/>
            <person name="Frisvad J.C."/>
            <person name="Nielsen K.L."/>
        </authorList>
    </citation>
    <scope>NUCLEOTIDE SEQUENCE</scope>
    <source>
        <strain evidence="2">IBT 26290</strain>
    </source>
</reference>
<dbReference type="EMBL" id="JAPQKN010000002">
    <property type="protein sequence ID" value="KAJ5168163.1"/>
    <property type="molecule type" value="Genomic_DNA"/>
</dbReference>
<dbReference type="AlphaFoldDB" id="A0A9W9I7F1"/>
<organism evidence="2 3">
    <name type="scientific">Penicillium canariense</name>
    <dbReference type="NCBI Taxonomy" id="189055"/>
    <lineage>
        <taxon>Eukaryota</taxon>
        <taxon>Fungi</taxon>
        <taxon>Dikarya</taxon>
        <taxon>Ascomycota</taxon>
        <taxon>Pezizomycotina</taxon>
        <taxon>Eurotiomycetes</taxon>
        <taxon>Eurotiomycetidae</taxon>
        <taxon>Eurotiales</taxon>
        <taxon>Aspergillaceae</taxon>
        <taxon>Penicillium</taxon>
    </lineage>
</organism>
<comment type="caution">
    <text evidence="2">The sequence shown here is derived from an EMBL/GenBank/DDBJ whole genome shotgun (WGS) entry which is preliminary data.</text>
</comment>
<dbReference type="RefSeq" id="XP_056544624.1">
    <property type="nucleotide sequence ID" value="XM_056685882.1"/>
</dbReference>
<accession>A0A9W9I7F1</accession>
<feature type="signal peptide" evidence="1">
    <location>
        <begin position="1"/>
        <end position="16"/>
    </location>
</feature>
<evidence type="ECO:0000313" key="2">
    <source>
        <dbReference type="EMBL" id="KAJ5168163.1"/>
    </source>
</evidence>